<organism evidence="1">
    <name type="scientific">marine metagenome</name>
    <dbReference type="NCBI Taxonomy" id="408172"/>
    <lineage>
        <taxon>unclassified sequences</taxon>
        <taxon>metagenomes</taxon>
        <taxon>ecological metagenomes</taxon>
    </lineage>
</organism>
<dbReference type="AlphaFoldDB" id="A0A382H4B8"/>
<feature type="non-terminal residue" evidence="1">
    <location>
        <position position="98"/>
    </location>
</feature>
<accession>A0A382H4B8</accession>
<protein>
    <submittedName>
        <fullName evidence="1">Uncharacterized protein</fullName>
    </submittedName>
</protein>
<dbReference type="PROSITE" id="PS51257">
    <property type="entry name" value="PROKAR_LIPOPROTEIN"/>
    <property type="match status" value="1"/>
</dbReference>
<proteinExistence type="predicted"/>
<gene>
    <name evidence="1" type="ORF">METZ01_LOCUS234621</name>
</gene>
<evidence type="ECO:0000313" key="1">
    <source>
        <dbReference type="EMBL" id="SVB81767.1"/>
    </source>
</evidence>
<sequence>MKKIIFILLSTFLSLTIISCSKKDSSSNSSSSSDNTTASTQTFVDANFCRLTKNTSSRNSSLIVNETELNARSSKRTGRVKYVDKSALPQYQTDNYLL</sequence>
<reference evidence="1" key="1">
    <citation type="submission" date="2018-05" db="EMBL/GenBank/DDBJ databases">
        <authorList>
            <person name="Lanie J.A."/>
            <person name="Ng W.-L."/>
            <person name="Kazmierczak K.M."/>
            <person name="Andrzejewski T.M."/>
            <person name="Davidsen T.M."/>
            <person name="Wayne K.J."/>
            <person name="Tettelin H."/>
            <person name="Glass J.I."/>
            <person name="Rusch D."/>
            <person name="Podicherti R."/>
            <person name="Tsui H.-C.T."/>
            <person name="Winkler M.E."/>
        </authorList>
    </citation>
    <scope>NUCLEOTIDE SEQUENCE</scope>
</reference>
<name>A0A382H4B8_9ZZZZ</name>
<dbReference type="EMBL" id="UINC01058933">
    <property type="protein sequence ID" value="SVB81767.1"/>
    <property type="molecule type" value="Genomic_DNA"/>
</dbReference>